<dbReference type="KEGG" id="dwi:6645243"/>
<keyword evidence="3" id="KW-1185">Reference proteome</keyword>
<feature type="region of interest" description="Disordered" evidence="1">
    <location>
        <begin position="126"/>
        <end position="205"/>
    </location>
</feature>
<dbReference type="AlphaFoldDB" id="B4N3Q6"/>
<protein>
    <submittedName>
        <fullName evidence="2">Uncharacterized protein</fullName>
    </submittedName>
</protein>
<dbReference type="Proteomes" id="UP000007798">
    <property type="component" value="Unassembled WGS sequence"/>
</dbReference>
<dbReference type="InParanoid" id="B4N3Q6"/>
<evidence type="ECO:0000256" key="1">
    <source>
        <dbReference type="SAM" id="MobiDB-lite"/>
    </source>
</evidence>
<accession>B4N3Q6</accession>
<gene>
    <name evidence="2" type="primary">Dwil\GK19131</name>
    <name evidence="2" type="ORF">Dwil_GK19131</name>
</gene>
<dbReference type="eggNOG" id="ENOG502T97F">
    <property type="taxonomic scope" value="Eukaryota"/>
</dbReference>
<dbReference type="OrthoDB" id="7858940at2759"/>
<feature type="compositionally biased region" description="Basic residues" evidence="1">
    <location>
        <begin position="142"/>
        <end position="157"/>
    </location>
</feature>
<organism evidence="2 3">
    <name type="scientific">Drosophila willistoni</name>
    <name type="common">Fruit fly</name>
    <dbReference type="NCBI Taxonomy" id="7260"/>
    <lineage>
        <taxon>Eukaryota</taxon>
        <taxon>Metazoa</taxon>
        <taxon>Ecdysozoa</taxon>
        <taxon>Arthropoda</taxon>
        <taxon>Hexapoda</taxon>
        <taxon>Insecta</taxon>
        <taxon>Pterygota</taxon>
        <taxon>Neoptera</taxon>
        <taxon>Endopterygota</taxon>
        <taxon>Diptera</taxon>
        <taxon>Brachycera</taxon>
        <taxon>Muscomorpha</taxon>
        <taxon>Ephydroidea</taxon>
        <taxon>Drosophilidae</taxon>
        <taxon>Drosophila</taxon>
        <taxon>Sophophora</taxon>
    </lineage>
</organism>
<reference evidence="2 3" key="1">
    <citation type="journal article" date="2007" name="Nature">
        <title>Evolution of genes and genomes on the Drosophila phylogeny.</title>
        <authorList>
            <consortium name="Drosophila 12 Genomes Consortium"/>
            <person name="Clark A.G."/>
            <person name="Eisen M.B."/>
            <person name="Smith D.R."/>
            <person name="Bergman C.M."/>
            <person name="Oliver B."/>
            <person name="Markow T.A."/>
            <person name="Kaufman T.C."/>
            <person name="Kellis M."/>
            <person name="Gelbart W."/>
            <person name="Iyer V.N."/>
            <person name="Pollard D.A."/>
            <person name="Sackton T.B."/>
            <person name="Larracuente A.M."/>
            <person name="Singh N.D."/>
            <person name="Abad J.P."/>
            <person name="Abt D.N."/>
            <person name="Adryan B."/>
            <person name="Aguade M."/>
            <person name="Akashi H."/>
            <person name="Anderson W.W."/>
            <person name="Aquadro C.F."/>
            <person name="Ardell D.H."/>
            <person name="Arguello R."/>
            <person name="Artieri C.G."/>
            <person name="Barbash D.A."/>
            <person name="Barker D."/>
            <person name="Barsanti P."/>
            <person name="Batterham P."/>
            <person name="Batzoglou S."/>
            <person name="Begun D."/>
            <person name="Bhutkar A."/>
            <person name="Blanco E."/>
            <person name="Bosak S.A."/>
            <person name="Bradley R.K."/>
            <person name="Brand A.D."/>
            <person name="Brent M.R."/>
            <person name="Brooks A.N."/>
            <person name="Brown R.H."/>
            <person name="Butlin R.K."/>
            <person name="Caggese C."/>
            <person name="Calvi B.R."/>
            <person name="Bernardo de Carvalho A."/>
            <person name="Caspi A."/>
            <person name="Castrezana S."/>
            <person name="Celniker S.E."/>
            <person name="Chang J.L."/>
            <person name="Chapple C."/>
            <person name="Chatterji S."/>
            <person name="Chinwalla A."/>
            <person name="Civetta A."/>
            <person name="Clifton S.W."/>
            <person name="Comeron J.M."/>
            <person name="Costello J.C."/>
            <person name="Coyne J.A."/>
            <person name="Daub J."/>
            <person name="David R.G."/>
            <person name="Delcher A.L."/>
            <person name="Delehaunty K."/>
            <person name="Do C.B."/>
            <person name="Ebling H."/>
            <person name="Edwards K."/>
            <person name="Eickbush T."/>
            <person name="Evans J.D."/>
            <person name="Filipski A."/>
            <person name="Findeiss S."/>
            <person name="Freyhult E."/>
            <person name="Fulton L."/>
            <person name="Fulton R."/>
            <person name="Garcia A.C."/>
            <person name="Gardiner A."/>
            <person name="Garfield D.A."/>
            <person name="Garvin B.E."/>
            <person name="Gibson G."/>
            <person name="Gilbert D."/>
            <person name="Gnerre S."/>
            <person name="Godfrey J."/>
            <person name="Good R."/>
            <person name="Gotea V."/>
            <person name="Gravely B."/>
            <person name="Greenberg A.J."/>
            <person name="Griffiths-Jones S."/>
            <person name="Gross S."/>
            <person name="Guigo R."/>
            <person name="Gustafson E.A."/>
            <person name="Haerty W."/>
            <person name="Hahn M.W."/>
            <person name="Halligan D.L."/>
            <person name="Halpern A.L."/>
            <person name="Halter G.M."/>
            <person name="Han M.V."/>
            <person name="Heger A."/>
            <person name="Hillier L."/>
            <person name="Hinrichs A.S."/>
            <person name="Holmes I."/>
            <person name="Hoskins R.A."/>
            <person name="Hubisz M.J."/>
            <person name="Hultmark D."/>
            <person name="Huntley M.A."/>
            <person name="Jaffe D.B."/>
            <person name="Jagadeeshan S."/>
            <person name="Jeck W.R."/>
            <person name="Johnson J."/>
            <person name="Jones C.D."/>
            <person name="Jordan W.C."/>
            <person name="Karpen G.H."/>
            <person name="Kataoka E."/>
            <person name="Keightley P.D."/>
            <person name="Kheradpour P."/>
            <person name="Kirkness E.F."/>
            <person name="Koerich L.B."/>
            <person name="Kristiansen K."/>
            <person name="Kudrna D."/>
            <person name="Kulathinal R.J."/>
            <person name="Kumar S."/>
            <person name="Kwok R."/>
            <person name="Lander E."/>
            <person name="Langley C.H."/>
            <person name="Lapoint R."/>
            <person name="Lazzaro B.P."/>
            <person name="Lee S.J."/>
            <person name="Levesque L."/>
            <person name="Li R."/>
            <person name="Lin C.F."/>
            <person name="Lin M.F."/>
            <person name="Lindblad-Toh K."/>
            <person name="Llopart A."/>
            <person name="Long M."/>
            <person name="Low L."/>
            <person name="Lozovsky E."/>
            <person name="Lu J."/>
            <person name="Luo M."/>
            <person name="Machado C.A."/>
            <person name="Makalowski W."/>
            <person name="Marzo M."/>
            <person name="Matsuda M."/>
            <person name="Matzkin L."/>
            <person name="McAllister B."/>
            <person name="McBride C.S."/>
            <person name="McKernan B."/>
            <person name="McKernan K."/>
            <person name="Mendez-Lago M."/>
            <person name="Minx P."/>
            <person name="Mollenhauer M.U."/>
            <person name="Montooth K."/>
            <person name="Mount S.M."/>
            <person name="Mu X."/>
            <person name="Myers E."/>
            <person name="Negre B."/>
            <person name="Newfeld S."/>
            <person name="Nielsen R."/>
            <person name="Noor M.A."/>
            <person name="O'Grady P."/>
            <person name="Pachter L."/>
            <person name="Papaceit M."/>
            <person name="Parisi M.J."/>
            <person name="Parisi M."/>
            <person name="Parts L."/>
            <person name="Pedersen J.S."/>
            <person name="Pesole G."/>
            <person name="Phillippy A.M."/>
            <person name="Ponting C.P."/>
            <person name="Pop M."/>
            <person name="Porcelli D."/>
            <person name="Powell J.R."/>
            <person name="Prohaska S."/>
            <person name="Pruitt K."/>
            <person name="Puig M."/>
            <person name="Quesneville H."/>
            <person name="Ram K.R."/>
            <person name="Rand D."/>
            <person name="Rasmussen M.D."/>
            <person name="Reed L.K."/>
            <person name="Reenan R."/>
            <person name="Reily A."/>
            <person name="Remington K.A."/>
            <person name="Rieger T.T."/>
            <person name="Ritchie M.G."/>
            <person name="Robin C."/>
            <person name="Rogers Y.H."/>
            <person name="Rohde C."/>
            <person name="Rozas J."/>
            <person name="Rubenfield M.J."/>
            <person name="Ruiz A."/>
            <person name="Russo S."/>
            <person name="Salzberg S.L."/>
            <person name="Sanchez-Gracia A."/>
            <person name="Saranga D.J."/>
            <person name="Sato H."/>
            <person name="Schaeffer S.W."/>
            <person name="Schatz M.C."/>
            <person name="Schlenke T."/>
            <person name="Schwartz R."/>
            <person name="Segarra C."/>
            <person name="Singh R.S."/>
            <person name="Sirot L."/>
            <person name="Sirota M."/>
            <person name="Sisneros N.B."/>
            <person name="Smith C.D."/>
            <person name="Smith T.F."/>
            <person name="Spieth J."/>
            <person name="Stage D.E."/>
            <person name="Stark A."/>
            <person name="Stephan W."/>
            <person name="Strausberg R.L."/>
            <person name="Strempel S."/>
            <person name="Sturgill D."/>
            <person name="Sutton G."/>
            <person name="Sutton G.G."/>
            <person name="Tao W."/>
            <person name="Teichmann S."/>
            <person name="Tobari Y.N."/>
            <person name="Tomimura Y."/>
            <person name="Tsolas J.M."/>
            <person name="Valente V.L."/>
            <person name="Venter E."/>
            <person name="Venter J.C."/>
            <person name="Vicario S."/>
            <person name="Vieira F.G."/>
            <person name="Vilella A.J."/>
            <person name="Villasante A."/>
            <person name="Walenz B."/>
            <person name="Wang J."/>
            <person name="Wasserman M."/>
            <person name="Watts T."/>
            <person name="Wilson D."/>
            <person name="Wilson R.K."/>
            <person name="Wing R.A."/>
            <person name="Wolfner M.F."/>
            <person name="Wong A."/>
            <person name="Wong G.K."/>
            <person name="Wu C.I."/>
            <person name="Wu G."/>
            <person name="Yamamoto D."/>
            <person name="Yang H.P."/>
            <person name="Yang S.P."/>
            <person name="Yorke J.A."/>
            <person name="Yoshida K."/>
            <person name="Zdobnov E."/>
            <person name="Zhang P."/>
            <person name="Zhang Y."/>
            <person name="Zimin A.V."/>
            <person name="Baldwin J."/>
            <person name="Abdouelleil A."/>
            <person name="Abdulkadir J."/>
            <person name="Abebe A."/>
            <person name="Abera B."/>
            <person name="Abreu J."/>
            <person name="Acer S.C."/>
            <person name="Aftuck L."/>
            <person name="Alexander A."/>
            <person name="An P."/>
            <person name="Anderson E."/>
            <person name="Anderson S."/>
            <person name="Arachi H."/>
            <person name="Azer M."/>
            <person name="Bachantsang P."/>
            <person name="Barry A."/>
            <person name="Bayul T."/>
            <person name="Berlin A."/>
            <person name="Bessette D."/>
            <person name="Bloom T."/>
            <person name="Blye J."/>
            <person name="Boguslavskiy L."/>
            <person name="Bonnet C."/>
            <person name="Boukhgalter B."/>
            <person name="Bourzgui I."/>
            <person name="Brown A."/>
            <person name="Cahill P."/>
            <person name="Channer S."/>
            <person name="Cheshatsang Y."/>
            <person name="Chuda L."/>
            <person name="Citroen M."/>
            <person name="Collymore A."/>
            <person name="Cooke P."/>
            <person name="Costello M."/>
            <person name="D'Aco K."/>
            <person name="Daza R."/>
            <person name="De Haan G."/>
            <person name="DeGray S."/>
            <person name="DeMaso C."/>
            <person name="Dhargay N."/>
            <person name="Dooley K."/>
            <person name="Dooley E."/>
            <person name="Doricent M."/>
            <person name="Dorje P."/>
            <person name="Dorjee K."/>
            <person name="Dupes A."/>
            <person name="Elong R."/>
            <person name="Falk J."/>
            <person name="Farina A."/>
            <person name="Faro S."/>
            <person name="Ferguson D."/>
            <person name="Fisher S."/>
            <person name="Foley C.D."/>
            <person name="Franke A."/>
            <person name="Friedrich D."/>
            <person name="Gadbois L."/>
            <person name="Gearin G."/>
            <person name="Gearin C.R."/>
            <person name="Giannoukos G."/>
            <person name="Goode T."/>
            <person name="Graham J."/>
            <person name="Grandbois E."/>
            <person name="Grewal S."/>
            <person name="Gyaltsen K."/>
            <person name="Hafez N."/>
            <person name="Hagos B."/>
            <person name="Hall J."/>
            <person name="Henson C."/>
            <person name="Hollinger A."/>
            <person name="Honan T."/>
            <person name="Huard M.D."/>
            <person name="Hughes L."/>
            <person name="Hurhula B."/>
            <person name="Husby M.E."/>
            <person name="Kamat A."/>
            <person name="Kanga B."/>
            <person name="Kashin S."/>
            <person name="Khazanovich D."/>
            <person name="Kisner P."/>
            <person name="Lance K."/>
            <person name="Lara M."/>
            <person name="Lee W."/>
            <person name="Lennon N."/>
            <person name="Letendre F."/>
            <person name="LeVine R."/>
            <person name="Lipovsky A."/>
            <person name="Liu X."/>
            <person name="Liu J."/>
            <person name="Liu S."/>
            <person name="Lokyitsang T."/>
            <person name="Lokyitsang Y."/>
            <person name="Lubonja R."/>
            <person name="Lui A."/>
            <person name="MacDonald P."/>
            <person name="Magnisalis V."/>
            <person name="Maru K."/>
            <person name="Matthews C."/>
            <person name="McCusker W."/>
            <person name="McDonough S."/>
            <person name="Mehta T."/>
            <person name="Meldrim J."/>
            <person name="Meneus L."/>
            <person name="Mihai O."/>
            <person name="Mihalev A."/>
            <person name="Mihova T."/>
            <person name="Mittelman R."/>
            <person name="Mlenga V."/>
            <person name="Montmayeur A."/>
            <person name="Mulrain L."/>
            <person name="Navidi A."/>
            <person name="Naylor J."/>
            <person name="Negash T."/>
            <person name="Nguyen T."/>
            <person name="Nguyen N."/>
            <person name="Nicol R."/>
            <person name="Norbu C."/>
            <person name="Norbu N."/>
            <person name="Novod N."/>
            <person name="O'Neill B."/>
            <person name="Osman S."/>
            <person name="Markiewicz E."/>
            <person name="Oyono O.L."/>
            <person name="Patti C."/>
            <person name="Phunkhang P."/>
            <person name="Pierre F."/>
            <person name="Priest M."/>
            <person name="Raghuraman S."/>
            <person name="Rege F."/>
            <person name="Reyes R."/>
            <person name="Rise C."/>
            <person name="Rogov P."/>
            <person name="Ross K."/>
            <person name="Ryan E."/>
            <person name="Settipalli S."/>
            <person name="Shea T."/>
            <person name="Sherpa N."/>
            <person name="Shi L."/>
            <person name="Shih D."/>
            <person name="Sparrow T."/>
            <person name="Spaulding J."/>
            <person name="Stalker J."/>
            <person name="Stange-Thomann N."/>
            <person name="Stavropoulos S."/>
            <person name="Stone C."/>
            <person name="Strader C."/>
            <person name="Tesfaye S."/>
            <person name="Thomson T."/>
            <person name="Thoulutsang Y."/>
            <person name="Thoulutsang D."/>
            <person name="Topham K."/>
            <person name="Topping I."/>
            <person name="Tsamla T."/>
            <person name="Vassiliev H."/>
            <person name="Vo A."/>
            <person name="Wangchuk T."/>
            <person name="Wangdi T."/>
            <person name="Weiand M."/>
            <person name="Wilkinson J."/>
            <person name="Wilson A."/>
            <person name="Yadav S."/>
            <person name="Young G."/>
            <person name="Yu Q."/>
            <person name="Zembek L."/>
            <person name="Zhong D."/>
            <person name="Zimmer A."/>
            <person name="Zwirko Z."/>
            <person name="Jaffe D.B."/>
            <person name="Alvarez P."/>
            <person name="Brockman W."/>
            <person name="Butler J."/>
            <person name="Chin C."/>
            <person name="Gnerre S."/>
            <person name="Grabherr M."/>
            <person name="Kleber M."/>
            <person name="Mauceli E."/>
            <person name="MacCallum I."/>
        </authorList>
    </citation>
    <scope>NUCLEOTIDE SEQUENCE [LARGE SCALE GENOMIC DNA]</scope>
    <source>
        <strain evidence="3">Tucson 14030-0811.24</strain>
    </source>
</reference>
<proteinExistence type="predicted"/>
<name>B4N3Q6_DROWI</name>
<dbReference type="HOGENOM" id="CLU_861255_0_0_1"/>
<dbReference type="FunCoup" id="B4N3Q6">
    <property type="interactions" value="15"/>
</dbReference>
<feature type="compositionally biased region" description="Polar residues" evidence="1">
    <location>
        <begin position="127"/>
        <end position="141"/>
    </location>
</feature>
<dbReference type="STRING" id="7260.B4N3Q6"/>
<feature type="compositionally biased region" description="Polar residues" evidence="1">
    <location>
        <begin position="177"/>
        <end position="205"/>
    </location>
</feature>
<sequence>MYNSDTSTYCSEAELTVNLGECSQQLQLRRSERLMLKENVSVVQKERSPQLFEDTESEISQLTCAQMINTTEDSEVTKISQGLSPAKSKDEVTKIVHLRQGKILKRSFEATMEDEMMMPPVKCKAASFTQVPTKRQSSNPRTRGRLPRKKTLPKHPRLSQSQPRRGRSRKENPSEPAPSQSQTILTQPKQNQNQLELSQDISDQPAQQATLQYNNSSTQPSTPSKLPTQYPAHFIHQLPPSQESSHDSVLTPEPTQPANDMVPSPYLDSLSSCSSSSLCDSVARIFGTKDVNQVLKMECPRKIFLLDDHLPAMAMMLDVELDRLRSVIDITQKLTHEQLVLWPQIHQRLPSSGDLSSTQT</sequence>
<evidence type="ECO:0000313" key="3">
    <source>
        <dbReference type="Proteomes" id="UP000007798"/>
    </source>
</evidence>
<evidence type="ECO:0000313" key="2">
    <source>
        <dbReference type="EMBL" id="EDW79261.2"/>
    </source>
</evidence>
<dbReference type="EMBL" id="CH964095">
    <property type="protein sequence ID" value="EDW79261.2"/>
    <property type="molecule type" value="Genomic_DNA"/>
</dbReference>